<dbReference type="AlphaFoldDB" id="A0A139IJM5"/>
<dbReference type="Gene3D" id="3.40.50.300">
    <property type="entry name" value="P-loop containing nucleotide triphosphate hydrolases"/>
    <property type="match status" value="1"/>
</dbReference>
<comment type="caution">
    <text evidence="2">The sequence shown here is derived from an EMBL/GenBank/DDBJ whole genome shotgun (WGS) entry which is preliminary data.</text>
</comment>
<keyword evidence="1" id="KW-1133">Transmembrane helix</keyword>
<protein>
    <submittedName>
        <fullName evidence="2">Uncharacterized protein</fullName>
    </submittedName>
</protein>
<gene>
    <name evidence="2" type="ORF">AC579_3048</name>
</gene>
<keyword evidence="1" id="KW-0472">Membrane</keyword>
<dbReference type="InterPro" id="IPR027417">
    <property type="entry name" value="P-loop_NTPase"/>
</dbReference>
<sequence length="1256" mass="140653">MAFQPYTPKPITDIFTHDTDINRRECRRVVPMRVLALGLGRTGTASLRTALKQLGFDDCYHMMSASVENPPDCLMWSDALAAKYDGKGTFGREQWDQLFGHCQAVCDWPAVAFAKELIHAYPDAKVILTTRDVDSWHASTMKTVHWRATEPELKFVSKFDWGAGLYQPMLSKFWTEFWEGDFEKNGKRRFKEYYEEVRSLVPKENLLEYKMGEGWKPLANFLQVPVPEGEKFPRTNDTDGFVDRCRRRNRMQMMNVLFRATVVGGSLAAIVFSASVTIRRFFGSRGGVLSALVGSWEAWRQCCKGWDSEQLASYMIVVLSRRAWSITAAHRTAHQKRNRAGLPAATTSAHQNLPRLWPTRQSQRSACSCNSVVIMGDVKPSPVQTYSEVLLVFVADTVEQSTTVPAFESLVNDDGKSVFDKGYEVCNAALIKTPGPSGLMRRSDRATVRAQLAVAIDQKESIENVKFAGIIVLILINSRQRWDRKGASKRNRKTIWGRRTGFVCAVRVQVPAAVHADDGIVEVCPEENASFHLMMTVTPSISGLGVRRCYHGTWRSTGCNHMEPASPSSKSELGEGRLDGSWTVQQTNAAGQQCQRRVNMHDGSSAWFWICAAVITFLSLEATAQLNNETSPTHQFKSRPDLHAPIINFSILKPDLVTPGYIFFAPFRNIDPGPYIYDNAGNLVWSGAGQSGPLTSHKPQVCKYKGQDHLCFFTGEQHQGFARGHGVIMDKHYRVVRTVEAQGAGASCDMHEFRMTPYTNGSTALVTVYQPRQYDLTTNPRYNVQGGMGWIVEGVFQEIDIETGRLIFEWRSLDHVDPSQAWTLPGSTDTSGTGLHEQEPWDYFHINSVDKNEDGDYLVSARHVSAIYKVSGKDGRILWQLGGNSPDFEQTNFKFSYQHHARWMSENETHTVFSFYDNASNAYNRTGDFSHGWIIAIDHIAETATKIKEWGAPEPDGGLLSSSQGNMQMLPNGGCHIGWGEHAYFSEHTADGETVMYARVAERASNVMIYRSNKYNWTAEPLTSPALWTYSRRGEGVMGFWVSWNGATEVRSWRFFTGPSPDGPWRFVGNVYKTGFETEHHIESFAPWSYAEAADSKGRCLGRSVISKTFVPSETMRVNCGDRGCNYAFPVPPEKATPYDAKYETPDEFLSPHRGYNTSHYYQELPNVTQMGSDSDDSDSDDSETGALAVGAGLLLGGTAVIAGFYFWRRGALRKFQDRLTDSSIGSQLNLGRYSRVGQQKDVEGFDSGHSTPAIS</sequence>
<accession>A0A139IJM5</accession>
<dbReference type="Pfam" id="PF17784">
    <property type="entry name" value="Sulfotransfer_4"/>
    <property type="match status" value="1"/>
</dbReference>
<evidence type="ECO:0000313" key="2">
    <source>
        <dbReference type="EMBL" id="KXT14941.1"/>
    </source>
</evidence>
<dbReference type="PANTHER" id="PTHR35340">
    <property type="entry name" value="PQQ ENZYME REPEAT PROTEIN-RELATED"/>
    <property type="match status" value="1"/>
</dbReference>
<keyword evidence="1" id="KW-0812">Transmembrane</keyword>
<organism evidence="2 3">
    <name type="scientific">Pseudocercospora musae</name>
    <dbReference type="NCBI Taxonomy" id="113226"/>
    <lineage>
        <taxon>Eukaryota</taxon>
        <taxon>Fungi</taxon>
        <taxon>Dikarya</taxon>
        <taxon>Ascomycota</taxon>
        <taxon>Pezizomycotina</taxon>
        <taxon>Dothideomycetes</taxon>
        <taxon>Dothideomycetidae</taxon>
        <taxon>Mycosphaerellales</taxon>
        <taxon>Mycosphaerellaceae</taxon>
        <taxon>Pseudocercospora</taxon>
    </lineage>
</organism>
<evidence type="ECO:0000256" key="1">
    <source>
        <dbReference type="SAM" id="Phobius"/>
    </source>
</evidence>
<keyword evidence="3" id="KW-1185">Reference proteome</keyword>
<dbReference type="InterPro" id="IPR040632">
    <property type="entry name" value="Sulfotransfer_4"/>
</dbReference>
<feature type="transmembrane region" description="Helical" evidence="1">
    <location>
        <begin position="256"/>
        <end position="276"/>
    </location>
</feature>
<reference evidence="2 3" key="1">
    <citation type="submission" date="2015-07" db="EMBL/GenBank/DDBJ databases">
        <title>Comparative genomics of the Sigatoka disease complex on banana suggests a link between parallel evolutionary changes in Pseudocercospora fijiensis and Pseudocercospora eumusae and increased virulence on the banana host.</title>
        <authorList>
            <person name="Chang T.-C."/>
            <person name="Salvucci A."/>
            <person name="Crous P.W."/>
            <person name="Stergiopoulos I."/>
        </authorList>
    </citation>
    <scope>NUCLEOTIDE SEQUENCE [LARGE SCALE GENOMIC DNA]</scope>
    <source>
        <strain evidence="2 3">CBS 116634</strain>
    </source>
</reference>
<feature type="transmembrane region" description="Helical" evidence="1">
    <location>
        <begin position="1187"/>
        <end position="1208"/>
    </location>
</feature>
<dbReference type="InterPro" id="IPR039535">
    <property type="entry name" value="ASST-like"/>
</dbReference>
<name>A0A139IJM5_9PEZI</name>
<dbReference type="PANTHER" id="PTHR35340:SF9">
    <property type="entry name" value="ASST-DOMAIN-CONTAINING PROTEIN"/>
    <property type="match status" value="1"/>
</dbReference>
<dbReference type="OrthoDB" id="5427350at2759"/>
<dbReference type="Pfam" id="PF14269">
    <property type="entry name" value="Arylsulfotran_2"/>
    <property type="match status" value="1"/>
</dbReference>
<dbReference type="Proteomes" id="UP000073492">
    <property type="component" value="Unassembled WGS sequence"/>
</dbReference>
<dbReference type="EMBL" id="LFZO01000071">
    <property type="protein sequence ID" value="KXT14941.1"/>
    <property type="molecule type" value="Genomic_DNA"/>
</dbReference>
<dbReference type="STRING" id="113226.A0A139IJM5"/>
<evidence type="ECO:0000313" key="3">
    <source>
        <dbReference type="Proteomes" id="UP000073492"/>
    </source>
</evidence>
<dbReference type="InterPro" id="IPR053143">
    <property type="entry name" value="Arylsulfate_ST"/>
</dbReference>
<dbReference type="SUPFAM" id="SSF52540">
    <property type="entry name" value="P-loop containing nucleoside triphosphate hydrolases"/>
    <property type="match status" value="1"/>
</dbReference>
<proteinExistence type="predicted"/>